<evidence type="ECO:0000313" key="2">
    <source>
        <dbReference type="EMBL" id="KAF5340811.1"/>
    </source>
</evidence>
<name>A0A8H5FL59_9AGAR</name>
<dbReference type="Proteomes" id="UP000559256">
    <property type="component" value="Unassembled WGS sequence"/>
</dbReference>
<feature type="transmembrane region" description="Helical" evidence="1">
    <location>
        <begin position="7"/>
        <end position="30"/>
    </location>
</feature>
<sequence>MSVYHCFIARLSLLVIPPFLLLPVAAYYLLVLVRGGSASTTRTTLINVNASQKWLVEAVILAVVRRE</sequence>
<dbReference type="AlphaFoldDB" id="A0A8H5FL59"/>
<gene>
    <name evidence="2" type="ORF">D9758_017649</name>
</gene>
<accession>A0A8H5FL59</accession>
<evidence type="ECO:0000256" key="1">
    <source>
        <dbReference type="SAM" id="Phobius"/>
    </source>
</evidence>
<dbReference type="EMBL" id="JAACJM010000173">
    <property type="protein sequence ID" value="KAF5340811.1"/>
    <property type="molecule type" value="Genomic_DNA"/>
</dbReference>
<protein>
    <submittedName>
        <fullName evidence="2">Uncharacterized protein</fullName>
    </submittedName>
</protein>
<keyword evidence="1" id="KW-0472">Membrane</keyword>
<keyword evidence="1" id="KW-0812">Transmembrane</keyword>
<reference evidence="2 3" key="1">
    <citation type="journal article" date="2020" name="ISME J.">
        <title>Uncovering the hidden diversity of litter-decomposition mechanisms in mushroom-forming fungi.</title>
        <authorList>
            <person name="Floudas D."/>
            <person name="Bentzer J."/>
            <person name="Ahren D."/>
            <person name="Johansson T."/>
            <person name="Persson P."/>
            <person name="Tunlid A."/>
        </authorList>
    </citation>
    <scope>NUCLEOTIDE SEQUENCE [LARGE SCALE GENOMIC DNA]</scope>
    <source>
        <strain evidence="2 3">CBS 291.85</strain>
    </source>
</reference>
<keyword evidence="1" id="KW-1133">Transmembrane helix</keyword>
<proteinExistence type="predicted"/>
<evidence type="ECO:0000313" key="3">
    <source>
        <dbReference type="Proteomes" id="UP000559256"/>
    </source>
</evidence>
<organism evidence="2 3">
    <name type="scientific">Tetrapyrgos nigripes</name>
    <dbReference type="NCBI Taxonomy" id="182062"/>
    <lineage>
        <taxon>Eukaryota</taxon>
        <taxon>Fungi</taxon>
        <taxon>Dikarya</taxon>
        <taxon>Basidiomycota</taxon>
        <taxon>Agaricomycotina</taxon>
        <taxon>Agaricomycetes</taxon>
        <taxon>Agaricomycetidae</taxon>
        <taxon>Agaricales</taxon>
        <taxon>Marasmiineae</taxon>
        <taxon>Marasmiaceae</taxon>
        <taxon>Tetrapyrgos</taxon>
    </lineage>
</organism>
<comment type="caution">
    <text evidence="2">The sequence shown here is derived from an EMBL/GenBank/DDBJ whole genome shotgun (WGS) entry which is preliminary data.</text>
</comment>
<keyword evidence="3" id="KW-1185">Reference proteome</keyword>